<evidence type="ECO:0000313" key="2">
    <source>
        <dbReference type="Proteomes" id="UP000032120"/>
    </source>
</evidence>
<keyword evidence="2" id="KW-1185">Reference proteome</keyword>
<dbReference type="AlphaFoldDB" id="A0A0D0I277"/>
<sequence>MCPLIQAAGVNDTAVIWANASRWGVGAVRDATVARLAALRALLLAAVDRGFGPARTAGKD</sequence>
<name>A0A0D0I277_9MICO</name>
<dbReference type="EMBL" id="JXSQ01000001">
    <property type="protein sequence ID" value="KIP53841.1"/>
    <property type="molecule type" value="Genomic_DNA"/>
</dbReference>
<evidence type="ECO:0000313" key="1">
    <source>
        <dbReference type="EMBL" id="KIP53841.1"/>
    </source>
</evidence>
<comment type="caution">
    <text evidence="1">The sequence shown here is derived from an EMBL/GenBank/DDBJ whole genome shotgun (WGS) entry which is preliminary data.</text>
</comment>
<gene>
    <name evidence="1" type="ORF">SD72_01310</name>
</gene>
<accession>A0A0D0I277</accession>
<organism evidence="1 2">
    <name type="scientific">Leucobacter komagatae</name>
    <dbReference type="NCBI Taxonomy" id="55969"/>
    <lineage>
        <taxon>Bacteria</taxon>
        <taxon>Bacillati</taxon>
        <taxon>Actinomycetota</taxon>
        <taxon>Actinomycetes</taxon>
        <taxon>Micrococcales</taxon>
        <taxon>Microbacteriaceae</taxon>
        <taxon>Leucobacter</taxon>
    </lineage>
</organism>
<reference evidence="1 2" key="1">
    <citation type="submission" date="2015-01" db="EMBL/GenBank/DDBJ databases">
        <title>Draft genome sequence of Leucobacter komagatae strain VKM ST2845.</title>
        <authorList>
            <person name="Karlyshev A.V."/>
            <person name="Kudryashova E.B."/>
        </authorList>
    </citation>
    <scope>NUCLEOTIDE SEQUENCE [LARGE SCALE GENOMIC DNA]</scope>
    <source>
        <strain evidence="1 2">VKM ST2845</strain>
    </source>
</reference>
<dbReference type="Proteomes" id="UP000032120">
    <property type="component" value="Unassembled WGS sequence"/>
</dbReference>
<proteinExistence type="predicted"/>
<protein>
    <submittedName>
        <fullName evidence="1">Uncharacterized protein</fullName>
    </submittedName>
</protein>